<feature type="compositionally biased region" description="Basic residues" evidence="1">
    <location>
        <begin position="92"/>
        <end position="104"/>
    </location>
</feature>
<reference evidence="2 3" key="1">
    <citation type="submission" date="2021-07" db="EMBL/GenBank/DDBJ databases">
        <title>The Aristolochia fimbriata genome: insights into angiosperm evolution, floral development and chemical biosynthesis.</title>
        <authorList>
            <person name="Jiao Y."/>
        </authorList>
    </citation>
    <scope>NUCLEOTIDE SEQUENCE [LARGE SCALE GENOMIC DNA]</scope>
    <source>
        <strain evidence="2">IBCAS-2021</strain>
        <tissue evidence="2">Leaf</tissue>
    </source>
</reference>
<evidence type="ECO:0000313" key="3">
    <source>
        <dbReference type="Proteomes" id="UP000825729"/>
    </source>
</evidence>
<feature type="region of interest" description="Disordered" evidence="1">
    <location>
        <begin position="85"/>
        <end position="133"/>
    </location>
</feature>
<proteinExistence type="predicted"/>
<evidence type="ECO:0000313" key="2">
    <source>
        <dbReference type="EMBL" id="KAG9444616.1"/>
    </source>
</evidence>
<dbReference type="AlphaFoldDB" id="A0AAV7EA02"/>
<organism evidence="2 3">
    <name type="scientific">Aristolochia fimbriata</name>
    <name type="common">White veined hardy Dutchman's pipe vine</name>
    <dbReference type="NCBI Taxonomy" id="158543"/>
    <lineage>
        <taxon>Eukaryota</taxon>
        <taxon>Viridiplantae</taxon>
        <taxon>Streptophyta</taxon>
        <taxon>Embryophyta</taxon>
        <taxon>Tracheophyta</taxon>
        <taxon>Spermatophyta</taxon>
        <taxon>Magnoliopsida</taxon>
        <taxon>Magnoliidae</taxon>
        <taxon>Piperales</taxon>
        <taxon>Aristolochiaceae</taxon>
        <taxon>Aristolochia</taxon>
    </lineage>
</organism>
<comment type="caution">
    <text evidence="2">The sequence shown here is derived from an EMBL/GenBank/DDBJ whole genome shotgun (WGS) entry which is preliminary data.</text>
</comment>
<dbReference type="PANTHER" id="PTHR33220:SF5">
    <property type="entry name" value="RRNA INTRON-ENCODED HOMING ENDONUCLEASE"/>
    <property type="match status" value="1"/>
</dbReference>
<gene>
    <name evidence="2" type="ORF">H6P81_015956</name>
</gene>
<evidence type="ECO:0000256" key="1">
    <source>
        <dbReference type="SAM" id="MobiDB-lite"/>
    </source>
</evidence>
<dbReference type="Proteomes" id="UP000825729">
    <property type="component" value="Unassembled WGS sequence"/>
</dbReference>
<protein>
    <submittedName>
        <fullName evidence="2">Uncharacterized protein</fullName>
    </submittedName>
</protein>
<name>A0AAV7EA02_ARIFI</name>
<dbReference type="PANTHER" id="PTHR33220">
    <property type="entry name" value="BNAA09G04420D PROTEIN"/>
    <property type="match status" value="1"/>
</dbReference>
<sequence length="271" mass="30087">MPLDVRVARATPMYSTKSIALADRPGIPSKRAKSSARVDYAPALCTHRPSLLPIEWSGEVFGSRAALAVNLRKDHCRFHEQRPKRASCTAMPRRRRARRVRKRPSNPLACVSDRAPTGSASARPRRSGDEHTVTTTFGAICAKRKRKREAVPAGAWPWHPTSNTNPANHRVFERKLHPRPLGQGYTCLGVTPDVFSPNPVPCCPTAGGAAGRRGRADWSSLPPLARLAEKHFAPRAPRHDEWWLRPPWPCVARSRVRGPGSEEDPCRQLPP</sequence>
<dbReference type="EMBL" id="JAINDJ010000006">
    <property type="protein sequence ID" value="KAG9444616.1"/>
    <property type="molecule type" value="Genomic_DNA"/>
</dbReference>
<accession>A0AAV7EA02</accession>
<keyword evidence="3" id="KW-1185">Reference proteome</keyword>